<protein>
    <recommendedName>
        <fullName evidence="3">Preprotein translocase subunit SecB</fullName>
    </recommendedName>
</protein>
<name>A0AAQ3W7F3_9ENTE</name>
<dbReference type="EMBL" id="CP147244">
    <property type="protein sequence ID" value="WYK00073.1"/>
    <property type="molecule type" value="Genomic_DNA"/>
</dbReference>
<dbReference type="Gene3D" id="3.10.420.10">
    <property type="entry name" value="SecB-like"/>
    <property type="match status" value="1"/>
</dbReference>
<accession>A0AAQ3W7F3</accession>
<evidence type="ECO:0008006" key="3">
    <source>
        <dbReference type="Google" id="ProtNLM"/>
    </source>
</evidence>
<evidence type="ECO:0000313" key="1">
    <source>
        <dbReference type="EMBL" id="WYK00073.1"/>
    </source>
</evidence>
<evidence type="ECO:0000313" key="2">
    <source>
        <dbReference type="Proteomes" id="UP000194948"/>
    </source>
</evidence>
<keyword evidence="2" id="KW-1185">Reference proteome</keyword>
<dbReference type="AlphaFoldDB" id="A0AAQ3W7F3"/>
<sequence length="131" mass="15162">MKPVITLQGYKIIKLLRERIEKTDKLDKEEKPFNMKVAYKLVENNQLAFLKLETKLYINEAKYEVILEGAFNVEDSSLTEEQIKQFVKVNGTAILYPYIRSNISVISALDSQDSVLMPTLNTNIFRENDTI</sequence>
<dbReference type="Proteomes" id="UP000194948">
    <property type="component" value="Chromosome"/>
</dbReference>
<reference evidence="1" key="2">
    <citation type="submission" date="2024-03" db="EMBL/GenBank/DDBJ databases">
        <title>The Genome Sequence of Enterococcus sp. DIV0205d.</title>
        <authorList>
            <consortium name="The Broad Institute Genomics Platform"/>
            <consortium name="The Broad Institute Microbial Omics Core"/>
            <consortium name="The Broad Institute Genomic Center for Infectious Diseases"/>
            <person name="Earl A."/>
            <person name="Manson A."/>
            <person name="Gilmore M."/>
            <person name="Schwartman J."/>
            <person name="Shea T."/>
            <person name="Abouelleil A."/>
            <person name="Cao P."/>
            <person name="Chapman S."/>
            <person name="Cusick C."/>
            <person name="Young S."/>
            <person name="Neafsey D."/>
            <person name="Nusbaum C."/>
            <person name="Birren B."/>
        </authorList>
    </citation>
    <scope>NUCLEOTIDE SEQUENCE</scope>
    <source>
        <strain evidence="1">7F3_DIV0205</strain>
    </source>
</reference>
<gene>
    <name evidence="1" type="ORF">A5821_001167</name>
</gene>
<dbReference type="RefSeq" id="WP_249921831.1">
    <property type="nucleotide sequence ID" value="NZ_CP147244.1"/>
</dbReference>
<dbReference type="SUPFAM" id="SSF54611">
    <property type="entry name" value="SecB-like"/>
    <property type="match status" value="1"/>
</dbReference>
<organism evidence="1 2">
    <name type="scientific">Candidatus Enterococcus palustris</name>
    <dbReference type="NCBI Taxonomy" id="1834189"/>
    <lineage>
        <taxon>Bacteria</taxon>
        <taxon>Bacillati</taxon>
        <taxon>Bacillota</taxon>
        <taxon>Bacilli</taxon>
        <taxon>Lactobacillales</taxon>
        <taxon>Enterococcaceae</taxon>
        <taxon>Enterococcus</taxon>
    </lineage>
</organism>
<reference evidence="1" key="1">
    <citation type="submission" date="2017-05" db="EMBL/GenBank/DDBJ databases">
        <authorList>
            <consortium name="The Broad Institute Genomics Platform"/>
            <consortium name="The Broad Institute Genomic Center for Infectious Diseases"/>
            <person name="Earl A."/>
            <person name="Manson A."/>
            <person name="Schwartman J."/>
            <person name="Gilmore M."/>
            <person name="Abouelleil A."/>
            <person name="Cao P."/>
            <person name="Chapman S."/>
            <person name="Cusick C."/>
            <person name="Shea T."/>
            <person name="Young S."/>
            <person name="Neafsey D."/>
            <person name="Nusbaum C."/>
            <person name="Birren B."/>
        </authorList>
    </citation>
    <scope>NUCLEOTIDE SEQUENCE</scope>
    <source>
        <strain evidence="1">7F3_DIV0205</strain>
    </source>
</reference>
<dbReference type="InterPro" id="IPR035958">
    <property type="entry name" value="SecB-like_sf"/>
</dbReference>
<proteinExistence type="predicted"/>